<accession>A0A975QZV4</accession>
<keyword evidence="2" id="KW-0808">Transferase</keyword>
<protein>
    <submittedName>
        <fullName evidence="2">Polysaccharide pyruvyl transferase family protein</fullName>
    </submittedName>
</protein>
<dbReference type="AlphaFoldDB" id="A0A975QZV4"/>
<dbReference type="Proteomes" id="UP000676885">
    <property type="component" value="Chromosome"/>
</dbReference>
<dbReference type="Pfam" id="PF04230">
    <property type="entry name" value="PS_pyruv_trans"/>
    <property type="match status" value="1"/>
</dbReference>
<reference evidence="2 3" key="1">
    <citation type="submission" date="2021-05" db="EMBL/GenBank/DDBJ databases">
        <title>Novel species in genus Arthrobacter.</title>
        <authorList>
            <person name="Zhang G."/>
        </authorList>
    </citation>
    <scope>NUCLEOTIDE SEQUENCE [LARGE SCALE GENOMIC DNA]</scope>
    <source>
        <strain evidence="3">zg-ZUI227</strain>
    </source>
</reference>
<dbReference type="RefSeq" id="WP_210228982.1">
    <property type="nucleotide sequence ID" value="NZ_CP076022.1"/>
</dbReference>
<organism evidence="2 3">
    <name type="scientific">Arthrobacter jiangjiafuii</name>
    <dbReference type="NCBI Taxonomy" id="2817475"/>
    <lineage>
        <taxon>Bacteria</taxon>
        <taxon>Bacillati</taxon>
        <taxon>Actinomycetota</taxon>
        <taxon>Actinomycetes</taxon>
        <taxon>Micrococcales</taxon>
        <taxon>Micrococcaceae</taxon>
        <taxon>Arthrobacter</taxon>
    </lineage>
</organism>
<dbReference type="KEGG" id="ajg:KKR91_09490"/>
<evidence type="ECO:0000259" key="1">
    <source>
        <dbReference type="Pfam" id="PF04230"/>
    </source>
</evidence>
<evidence type="ECO:0000313" key="2">
    <source>
        <dbReference type="EMBL" id="QWC08781.1"/>
    </source>
</evidence>
<name>A0A975QZV4_9MICC</name>
<keyword evidence="3" id="KW-1185">Reference proteome</keyword>
<dbReference type="GO" id="GO:0016740">
    <property type="term" value="F:transferase activity"/>
    <property type="evidence" value="ECO:0007669"/>
    <property type="project" value="UniProtKB-KW"/>
</dbReference>
<gene>
    <name evidence="2" type="ORF">KKR91_09490</name>
</gene>
<feature type="domain" description="Polysaccharide pyruvyl transferase" evidence="1">
    <location>
        <begin position="16"/>
        <end position="310"/>
    </location>
</feature>
<dbReference type="InterPro" id="IPR007345">
    <property type="entry name" value="Polysacch_pyruvyl_Trfase"/>
</dbReference>
<sequence length="397" mass="43247">MDTPSHYLVATAGYPNFGDEFITASWLRFLAETAPDTDVWLDCPQPGVAQLLFENLHPRLRITNTLWRAIWEAGDLVPSDVSKRVSDLVHNLGSPNYDLGLVKLRTAKSLHLLGGGYVNGIWPHHAALVSGMKAVKEITGAQLFATGQGLMPLVGTTSEAFELFDGFDHVSVRDAESAQAYSLQLGIDDAFLGAAAETAKAVNGPAAMFVCIQSDMNDEGRFSDIVAAARVHIRAAVDQGKKVYYLEAIPGIDRPAYDLLSDLIPEEDFLPFTRVWEEGLPLGSNHVWITTRFHFHLLASAAGARGIAYGVKQGYYDIKHTSLISLGSGWALDTPDAPVNKIPPGVEALRTKLGKLTDQKRAEALKLYPRSGRVEDPQSKGSSLNALRRFVPSLVSR</sequence>
<dbReference type="EMBL" id="CP076022">
    <property type="protein sequence ID" value="QWC08781.1"/>
    <property type="molecule type" value="Genomic_DNA"/>
</dbReference>
<proteinExistence type="predicted"/>
<evidence type="ECO:0000313" key="3">
    <source>
        <dbReference type="Proteomes" id="UP000676885"/>
    </source>
</evidence>